<feature type="chain" id="PRO_5024445158" evidence="1">
    <location>
        <begin position="26"/>
        <end position="242"/>
    </location>
</feature>
<dbReference type="NCBIfam" id="TIGR02595">
    <property type="entry name" value="PEP_CTERM"/>
    <property type="match status" value="1"/>
</dbReference>
<dbReference type="EMBL" id="VAUV01000002">
    <property type="protein sequence ID" value="TLD72436.1"/>
    <property type="molecule type" value="Genomic_DNA"/>
</dbReference>
<dbReference type="AlphaFoldDB" id="A0A5R8KJD8"/>
<gene>
    <name evidence="2" type="ORF">FEM03_03525</name>
</gene>
<evidence type="ECO:0000256" key="1">
    <source>
        <dbReference type="SAM" id="SignalP"/>
    </source>
</evidence>
<reference evidence="2 3" key="1">
    <citation type="submission" date="2019-05" db="EMBL/GenBank/DDBJ databases">
        <title>Verrucobacter flavum gen. nov., sp. nov. a new member of the family Verrucomicrobiaceae.</title>
        <authorList>
            <person name="Szuroczki S."/>
            <person name="Abbaszade G."/>
            <person name="Szabo A."/>
            <person name="Felfoldi T."/>
            <person name="Schumann P."/>
            <person name="Boka K."/>
            <person name="Keki Z."/>
            <person name="Toumi M."/>
            <person name="Toth E."/>
        </authorList>
    </citation>
    <scope>NUCLEOTIDE SEQUENCE [LARGE SCALE GENOMIC DNA]</scope>
    <source>
        <strain evidence="2 3">MG-N-17</strain>
    </source>
</reference>
<organism evidence="2 3">
    <name type="scientific">Phragmitibacter flavus</name>
    <dbReference type="NCBI Taxonomy" id="2576071"/>
    <lineage>
        <taxon>Bacteria</taxon>
        <taxon>Pseudomonadati</taxon>
        <taxon>Verrucomicrobiota</taxon>
        <taxon>Verrucomicrobiia</taxon>
        <taxon>Verrucomicrobiales</taxon>
        <taxon>Verrucomicrobiaceae</taxon>
        <taxon>Phragmitibacter</taxon>
    </lineage>
</organism>
<dbReference type="RefSeq" id="WP_138084790.1">
    <property type="nucleotide sequence ID" value="NZ_VAUV01000002.1"/>
</dbReference>
<dbReference type="Proteomes" id="UP000306196">
    <property type="component" value="Unassembled WGS sequence"/>
</dbReference>
<dbReference type="InterPro" id="IPR013424">
    <property type="entry name" value="Ice-binding_C"/>
</dbReference>
<evidence type="ECO:0000313" key="2">
    <source>
        <dbReference type="EMBL" id="TLD72436.1"/>
    </source>
</evidence>
<comment type="caution">
    <text evidence="2">The sequence shown here is derived from an EMBL/GenBank/DDBJ whole genome shotgun (WGS) entry which is preliminary data.</text>
</comment>
<evidence type="ECO:0000313" key="3">
    <source>
        <dbReference type="Proteomes" id="UP000306196"/>
    </source>
</evidence>
<name>A0A5R8KJD8_9BACT</name>
<accession>A0A5R8KJD8</accession>
<proteinExistence type="predicted"/>
<sequence length="242" mass="25543">MKSIPSPAVVAILLLAAPLFNPVHAVTVSGLQNFATQDNSDTSRYYTNLEAAALGYGINTLGDGFVVSNVYQSFFAGEYYLGDGDGGDFLTFSGLTAGLTYTVDYLVGNFSSTQRSVLGLVYDFEVGGIYDISFQTLAGPEAGVGVVGWSDGAGQAITWNTASYTFTATDETFSMFNFWDNLEISSTLVAAQALGVSTTDPQNEFAQVAIGLINVTAVPEPSSALLVGIVGMLTLLRRKRGN</sequence>
<keyword evidence="1" id="KW-0732">Signal</keyword>
<protein>
    <submittedName>
        <fullName evidence="2">PEP-CTERM sorting domain-containing protein</fullName>
    </submittedName>
</protein>
<keyword evidence="3" id="KW-1185">Reference proteome</keyword>
<feature type="signal peptide" evidence="1">
    <location>
        <begin position="1"/>
        <end position="25"/>
    </location>
</feature>